<dbReference type="SMART" id="SM00345">
    <property type="entry name" value="HTH_GNTR"/>
    <property type="match status" value="1"/>
</dbReference>
<dbReference type="Proteomes" id="UP001205919">
    <property type="component" value="Unassembled WGS sequence"/>
</dbReference>
<dbReference type="Pfam" id="PF00392">
    <property type="entry name" value="GntR"/>
    <property type="match status" value="1"/>
</dbReference>
<dbReference type="Gene3D" id="1.10.10.10">
    <property type="entry name" value="Winged helix-like DNA-binding domain superfamily/Winged helix DNA-binding domain"/>
    <property type="match status" value="1"/>
</dbReference>
<dbReference type="Gene3D" id="1.20.120.530">
    <property type="entry name" value="GntR ligand-binding domain-like"/>
    <property type="match status" value="1"/>
</dbReference>
<comment type="caution">
    <text evidence="5">The sequence shown here is derived from an EMBL/GenBank/DDBJ whole genome shotgun (WGS) entry which is preliminary data.</text>
</comment>
<keyword evidence="6" id="KW-1185">Reference proteome</keyword>
<dbReference type="PANTHER" id="PTHR43537">
    <property type="entry name" value="TRANSCRIPTIONAL REGULATOR, GNTR FAMILY"/>
    <property type="match status" value="1"/>
</dbReference>
<feature type="domain" description="HTH gntR-type" evidence="4">
    <location>
        <begin position="8"/>
        <end position="75"/>
    </location>
</feature>
<reference evidence="5 6" key="1">
    <citation type="submission" date="2022-06" db="EMBL/GenBank/DDBJ databases">
        <title>Isolation of gut microbiota from human fecal samples.</title>
        <authorList>
            <person name="Pamer E.G."/>
            <person name="Barat B."/>
            <person name="Waligurski E."/>
            <person name="Medina S."/>
            <person name="Paddock L."/>
            <person name="Mostad J."/>
        </authorList>
    </citation>
    <scope>NUCLEOTIDE SEQUENCE [LARGE SCALE GENOMIC DNA]</scope>
    <source>
        <strain evidence="5 6">DFI.9.90</strain>
    </source>
</reference>
<proteinExistence type="predicted"/>
<evidence type="ECO:0000256" key="2">
    <source>
        <dbReference type="ARBA" id="ARBA00023125"/>
    </source>
</evidence>
<evidence type="ECO:0000256" key="1">
    <source>
        <dbReference type="ARBA" id="ARBA00023015"/>
    </source>
</evidence>
<dbReference type="InterPro" id="IPR036388">
    <property type="entry name" value="WH-like_DNA-bd_sf"/>
</dbReference>
<dbReference type="AlphaFoldDB" id="A0AAW5K5S6"/>
<keyword evidence="3" id="KW-0804">Transcription</keyword>
<evidence type="ECO:0000313" key="6">
    <source>
        <dbReference type="Proteomes" id="UP001205919"/>
    </source>
</evidence>
<keyword evidence="2" id="KW-0238">DNA-binding</keyword>
<dbReference type="InterPro" id="IPR000524">
    <property type="entry name" value="Tscrpt_reg_HTH_GntR"/>
</dbReference>
<dbReference type="InterPro" id="IPR011711">
    <property type="entry name" value="GntR_C"/>
</dbReference>
<dbReference type="Pfam" id="PF07729">
    <property type="entry name" value="FCD"/>
    <property type="match status" value="1"/>
</dbReference>
<dbReference type="RefSeq" id="WP_256181927.1">
    <property type="nucleotide sequence ID" value="NZ_CATXDJ010000003.1"/>
</dbReference>
<dbReference type="PANTHER" id="PTHR43537:SF45">
    <property type="entry name" value="GNTR FAMILY REGULATORY PROTEIN"/>
    <property type="match status" value="1"/>
</dbReference>
<dbReference type="SUPFAM" id="SSF46785">
    <property type="entry name" value="Winged helix' DNA-binding domain"/>
    <property type="match status" value="1"/>
</dbReference>
<dbReference type="PROSITE" id="PS50949">
    <property type="entry name" value="HTH_GNTR"/>
    <property type="match status" value="1"/>
</dbReference>
<gene>
    <name evidence="5" type="ORF">NE630_08705</name>
</gene>
<dbReference type="SMART" id="SM00895">
    <property type="entry name" value="FCD"/>
    <property type="match status" value="1"/>
</dbReference>
<sequence length="221" mass="26276">MRSEAPNNNLVNDVYVSLKQDILWLRLKPKTMLTETYLAEIYKTSKTPIREALSMLVRDELVSVFPRKGYMVTDVSLNDMRDMHQYRYILENANLVHAVKYATKEQLDHLDELAELDRYYTEEEPHFSKEVTCNNAFHFYLAEMTGNRILLKQLTDTLEKLQRIMYFVAEKDYMFRGCEEHHQLVRHIADKELEKAQIVLHHHISEVLEHISRMRGLSKLF</sequence>
<keyword evidence="1" id="KW-0805">Transcription regulation</keyword>
<dbReference type="EMBL" id="JANFYT010000016">
    <property type="protein sequence ID" value="MCQ4814504.1"/>
    <property type="molecule type" value="Genomic_DNA"/>
</dbReference>
<dbReference type="InterPro" id="IPR008920">
    <property type="entry name" value="TF_FadR/GntR_C"/>
</dbReference>
<organism evidence="5 6">
    <name type="scientific">Cloacibacillus evryensis</name>
    <dbReference type="NCBI Taxonomy" id="508460"/>
    <lineage>
        <taxon>Bacteria</taxon>
        <taxon>Thermotogati</taxon>
        <taxon>Synergistota</taxon>
        <taxon>Synergistia</taxon>
        <taxon>Synergistales</taxon>
        <taxon>Synergistaceae</taxon>
        <taxon>Cloacibacillus</taxon>
    </lineage>
</organism>
<protein>
    <submittedName>
        <fullName evidence="5">GntR family transcriptional regulator</fullName>
    </submittedName>
</protein>
<dbReference type="GO" id="GO:0003677">
    <property type="term" value="F:DNA binding"/>
    <property type="evidence" value="ECO:0007669"/>
    <property type="project" value="UniProtKB-KW"/>
</dbReference>
<evidence type="ECO:0000259" key="4">
    <source>
        <dbReference type="PROSITE" id="PS50949"/>
    </source>
</evidence>
<evidence type="ECO:0000313" key="5">
    <source>
        <dbReference type="EMBL" id="MCQ4814504.1"/>
    </source>
</evidence>
<dbReference type="SUPFAM" id="SSF48008">
    <property type="entry name" value="GntR ligand-binding domain-like"/>
    <property type="match status" value="1"/>
</dbReference>
<name>A0AAW5K5S6_9BACT</name>
<evidence type="ECO:0000256" key="3">
    <source>
        <dbReference type="ARBA" id="ARBA00023163"/>
    </source>
</evidence>
<accession>A0AAW5K5S6</accession>
<dbReference type="InterPro" id="IPR036390">
    <property type="entry name" value="WH_DNA-bd_sf"/>
</dbReference>
<dbReference type="GO" id="GO:0003700">
    <property type="term" value="F:DNA-binding transcription factor activity"/>
    <property type="evidence" value="ECO:0007669"/>
    <property type="project" value="InterPro"/>
</dbReference>